<protein>
    <submittedName>
        <fullName evidence="1">704_t:CDS:1</fullName>
    </submittedName>
</protein>
<accession>A0A9N9B2S0</accession>
<dbReference type="EMBL" id="CAJVPP010001317">
    <property type="protein sequence ID" value="CAG8548703.1"/>
    <property type="molecule type" value="Genomic_DNA"/>
</dbReference>
<evidence type="ECO:0000313" key="2">
    <source>
        <dbReference type="Proteomes" id="UP000789375"/>
    </source>
</evidence>
<proteinExistence type="predicted"/>
<gene>
    <name evidence="1" type="ORF">FMOSSE_LOCUS6353</name>
</gene>
<keyword evidence="2" id="KW-1185">Reference proteome</keyword>
<dbReference type="Proteomes" id="UP000789375">
    <property type="component" value="Unassembled WGS sequence"/>
</dbReference>
<organism evidence="1 2">
    <name type="scientific">Funneliformis mosseae</name>
    <name type="common">Endomycorrhizal fungus</name>
    <name type="synonym">Glomus mosseae</name>
    <dbReference type="NCBI Taxonomy" id="27381"/>
    <lineage>
        <taxon>Eukaryota</taxon>
        <taxon>Fungi</taxon>
        <taxon>Fungi incertae sedis</taxon>
        <taxon>Mucoromycota</taxon>
        <taxon>Glomeromycotina</taxon>
        <taxon>Glomeromycetes</taxon>
        <taxon>Glomerales</taxon>
        <taxon>Glomeraceae</taxon>
        <taxon>Funneliformis</taxon>
    </lineage>
</organism>
<dbReference type="AlphaFoldDB" id="A0A9N9B2S0"/>
<reference evidence="1" key="1">
    <citation type="submission" date="2021-06" db="EMBL/GenBank/DDBJ databases">
        <authorList>
            <person name="Kallberg Y."/>
            <person name="Tangrot J."/>
            <person name="Rosling A."/>
        </authorList>
    </citation>
    <scope>NUCLEOTIDE SEQUENCE</scope>
    <source>
        <strain evidence="1">87-6 pot B 2015</strain>
    </source>
</reference>
<sequence>MDQKKAYITCLASYSIYTISDSQYDEMLLVKSTHAATLQNSSLNGEKVLVISAQQLKLKYHTVRIPPGGAWLKCAESPQMISYAIELTSVTTSLDPTYYGGEYYKINNYKPTEVGYGFYAEVTDLKKYIISSVCGEFGPGATVACAREGPINARGIWCLAISNPFINNQNVKVVVSFTQSVFVEGSYRKDPDQNDTTVQDNLSFIKAPYKNKKRNFGRNKTFRLDSSF</sequence>
<comment type="caution">
    <text evidence="1">The sequence shown here is derived from an EMBL/GenBank/DDBJ whole genome shotgun (WGS) entry which is preliminary data.</text>
</comment>
<evidence type="ECO:0000313" key="1">
    <source>
        <dbReference type="EMBL" id="CAG8548703.1"/>
    </source>
</evidence>
<name>A0A9N9B2S0_FUNMO</name>